<feature type="signal peptide" evidence="2">
    <location>
        <begin position="1"/>
        <end position="19"/>
    </location>
</feature>
<dbReference type="Pfam" id="PF00080">
    <property type="entry name" value="Sod_Cu"/>
    <property type="match status" value="1"/>
</dbReference>
<reference evidence="4" key="2">
    <citation type="submission" date="2020-09" db="EMBL/GenBank/DDBJ databases">
        <authorList>
            <person name="Sun Q."/>
            <person name="Sedlacek I."/>
        </authorList>
    </citation>
    <scope>NUCLEOTIDE SEQUENCE</scope>
    <source>
        <strain evidence="4">CCM 7684</strain>
    </source>
</reference>
<protein>
    <submittedName>
        <fullName evidence="4">Superoxide dismutase [Cu-Zn]</fullName>
    </submittedName>
</protein>
<feature type="domain" description="Superoxide dismutase copper/zinc binding" evidence="3">
    <location>
        <begin position="46"/>
        <end position="177"/>
    </location>
</feature>
<dbReference type="SUPFAM" id="SSF49329">
    <property type="entry name" value="Cu,Zn superoxide dismutase-like"/>
    <property type="match status" value="1"/>
</dbReference>
<dbReference type="Gene3D" id="2.60.40.200">
    <property type="entry name" value="Superoxide dismutase, copper/zinc binding domain"/>
    <property type="match status" value="1"/>
</dbReference>
<feature type="chain" id="PRO_5035208572" evidence="2">
    <location>
        <begin position="20"/>
        <end position="181"/>
    </location>
</feature>
<dbReference type="Proteomes" id="UP000602745">
    <property type="component" value="Unassembled WGS sequence"/>
</dbReference>
<evidence type="ECO:0000256" key="2">
    <source>
        <dbReference type="SAM" id="SignalP"/>
    </source>
</evidence>
<organism evidence="4 5">
    <name type="scientific">Agaricicola taiwanensis</name>
    <dbReference type="NCBI Taxonomy" id="591372"/>
    <lineage>
        <taxon>Bacteria</taxon>
        <taxon>Pseudomonadati</taxon>
        <taxon>Pseudomonadota</taxon>
        <taxon>Alphaproteobacteria</taxon>
        <taxon>Rhodobacterales</taxon>
        <taxon>Paracoccaceae</taxon>
        <taxon>Agaricicola</taxon>
    </lineage>
</organism>
<accession>A0A8J2VNN4</accession>
<reference evidence="4" key="1">
    <citation type="journal article" date="2014" name="Int. J. Syst. Evol. Microbiol.">
        <title>Complete genome sequence of Corynebacterium casei LMG S-19264T (=DSM 44701T), isolated from a smear-ripened cheese.</title>
        <authorList>
            <consortium name="US DOE Joint Genome Institute (JGI-PGF)"/>
            <person name="Walter F."/>
            <person name="Albersmeier A."/>
            <person name="Kalinowski J."/>
            <person name="Ruckert C."/>
        </authorList>
    </citation>
    <scope>NUCLEOTIDE SEQUENCE</scope>
    <source>
        <strain evidence="4">CCM 7684</strain>
    </source>
</reference>
<dbReference type="InterPro" id="IPR024134">
    <property type="entry name" value="SOD_Cu/Zn_/chaperone"/>
</dbReference>
<dbReference type="CDD" id="cd00305">
    <property type="entry name" value="Cu-Zn_Superoxide_Dismutase"/>
    <property type="match status" value="1"/>
</dbReference>
<sequence length="181" mass="18748">MRRFLATTGFIMMATAAWGQTPAPDSAVTTGKASAEFINLDGKSIGQAELMETKGGVVIQMSVSGIPEGEHAFHIHQTGNCDTASKFESAGAHFTPGDQTHGYESSRGPHAGDMLNQFVGADGELQAHIINANVTLLDGASSLFDADGSALVLHADPDDYSSQPSGAAGDRIACAVIKKAE</sequence>
<dbReference type="PANTHER" id="PTHR10003">
    <property type="entry name" value="SUPEROXIDE DISMUTASE CU-ZN -RELATED"/>
    <property type="match status" value="1"/>
</dbReference>
<dbReference type="AlphaFoldDB" id="A0A8J2VNN4"/>
<dbReference type="InterPro" id="IPR001424">
    <property type="entry name" value="SOD_Cu_Zn_dom"/>
</dbReference>
<evidence type="ECO:0000256" key="1">
    <source>
        <dbReference type="ARBA" id="ARBA00010457"/>
    </source>
</evidence>
<keyword evidence="2" id="KW-0732">Signal</keyword>
<dbReference type="RefSeq" id="WP_188408656.1">
    <property type="nucleotide sequence ID" value="NZ_BMCP01000001.1"/>
</dbReference>
<dbReference type="GO" id="GO:0006801">
    <property type="term" value="P:superoxide metabolic process"/>
    <property type="evidence" value="ECO:0007669"/>
    <property type="project" value="InterPro"/>
</dbReference>
<dbReference type="InterPro" id="IPR036423">
    <property type="entry name" value="SOD-like_Cu/Zn_dom_sf"/>
</dbReference>
<proteinExistence type="inferred from homology"/>
<dbReference type="GO" id="GO:0005507">
    <property type="term" value="F:copper ion binding"/>
    <property type="evidence" value="ECO:0007669"/>
    <property type="project" value="InterPro"/>
</dbReference>
<name>A0A8J2VNN4_9RHOB</name>
<keyword evidence="5" id="KW-1185">Reference proteome</keyword>
<evidence type="ECO:0000313" key="5">
    <source>
        <dbReference type="Proteomes" id="UP000602745"/>
    </source>
</evidence>
<comment type="similarity">
    <text evidence="1">Belongs to the Cu-Zn superoxide dismutase family.</text>
</comment>
<dbReference type="EMBL" id="BMCP01000001">
    <property type="protein sequence ID" value="GGE35267.1"/>
    <property type="molecule type" value="Genomic_DNA"/>
</dbReference>
<gene>
    <name evidence="4" type="primary">sodC</name>
    <name evidence="4" type="ORF">GCM10007276_10970</name>
</gene>
<evidence type="ECO:0000313" key="4">
    <source>
        <dbReference type="EMBL" id="GGE35267.1"/>
    </source>
</evidence>
<comment type="caution">
    <text evidence="4">The sequence shown here is derived from an EMBL/GenBank/DDBJ whole genome shotgun (WGS) entry which is preliminary data.</text>
</comment>
<evidence type="ECO:0000259" key="3">
    <source>
        <dbReference type="Pfam" id="PF00080"/>
    </source>
</evidence>